<comment type="caution">
    <text evidence="2">The sequence shown here is derived from an EMBL/GenBank/DDBJ whole genome shotgun (WGS) entry which is preliminary data.</text>
</comment>
<dbReference type="Gene3D" id="3.30.565.10">
    <property type="entry name" value="Histidine kinase-like ATPase, C-terminal domain"/>
    <property type="match status" value="1"/>
</dbReference>
<dbReference type="SUPFAM" id="SSF55874">
    <property type="entry name" value="ATPase domain of HSP90 chaperone/DNA topoisomerase II/histidine kinase"/>
    <property type="match status" value="3"/>
</dbReference>
<proteinExistence type="predicted"/>
<sequence>MNNINYNIFDEERRNNFYELYISNVDKRLRELDQPKEVDCKRWVWELIQNAKDSIVGQTDKKNVDIEIIAEGDKYTFRHNGSPFIKKTLYGLLYKYSKGKKDNSETTGRFGTGFLTTHTLSKIVNISGDIVLDDQLKGFSVTMYREGEGEELLEGLNKTENSFQLFDTSFGWTTYEYFAKTERNKEAGRLGIQNFKENITKVMLFCPEINSVKLNDNGKLLSIKQGDKFNNLQNGCEKLTLNLSDDNHNFSRTFLYENYEEMNKEMSERFKQNRYLKICCAIEIDNDNNIFVDESSPCLFCSLPFVGSEKHKLPFIINSQNFEPDSERQSILLDGDEINEKTGKISDQGINKMILIKSQKMYENLLQCLCNEDIGKRYYLARGLTYIPENDEIQSFDHQWYKDKFVSPMRDSLMKYSIVWNGESYIKLENLPTLKHYNDSSIHQQAYRFIASVYPKQVPTYEESIQFENYIWKGDTRIKYITMNECTQELSKYGNMSTLSGELGVSWEWMDDFLMFIKKYELKCLKSYKIIPNMKGDFVDLSDILSTSKDVPDNMIDCLERIGQPWKSTHIHKRIKKFTSGTDHNIQYAMAEIRNSIRQSFDKILILISYIPEDNEDKNFIQKRHSIYELCLRVFNHNSNCQVMPDKLDGSLFPKELWNGIDEMIFDTLLQKIQKCGSFSELFTIEYMKKFLECVSEYYPTFINYSVVPNQNGKFCRANSLYEDNQIPEVFKECVKNHFNYDIREELIDNQLTYIKALLNGHHKNIYDYISLLDGIFNSKEMPEANKYNASRDLIRIIPRVETEVENQANDWQKFQRDIFNIYELFSNRKDEYFEIQCDYQGDERLWHYANVYIYKEIVSIIERYHSISELSQAFNLPTAQQVFDYLNTIIKISSEGRIIPNQYEEFCRWKDLYNEGIPNVETKTIEFIPEELKDISKGFGYDVRKYLLHPRMDRICNKNVSEKEMNEKIAKLMEDNNNNPSKRSDSNFYDVANSLIEYNFEKIRNNSLNDEIMYIFGKVYLANIRNRLRELEHPSSVDCKRWIWELIQNAKDSIIGQKDRKEEIAIEIIVEGDKYIFKHNGSPFTGKTLSALLYKFSESKSDSAESIGRFGTGFLTTHSLSKVVNISGNILSGERTNRFTVTIYREGEEKELLEGLNKTKNSYHEFPNPDPSSEEWTIYEYIAKTEKNKEAGRLGIQNFKENITKVMLFCPEIRSVKLVDNGKILTVQQGMTLQNLTGGCEKLTLDINDDNTIFSRTFIYIKREERSRELSERFEEDRNLRISCALEIDNDNNIFIDESSPSLFCSLPLVGSEKLKLPFIINSQDFEPDSERQFLLLEGKEVNERTGKISNQGINKMILLNSRNMFEHLLECLCSENVGKRYLLTRGLTSVPGNDDIHCFDQEWYTNLFISPMRDILLSTPIVYNGEEYIHLKNLPMINQYHESDIQHEAYHFITRIYDKQVPTLEESIQFERNIWKNDRRIKYITMEECVKDISDFKNMEALSTKFDTIEEAWEWIDDFLVFIKKNQSQFLGTYGIIPNMHSDFVRLTDHLLTSKEVPDNMIECLEKIGQPWKTTHIHKNIKKFTSGMDHNIPYAISIIKSCFNQWSDTILTVISYIPSEDEDKKYVEKRQTLYELCKIVFEDAMPDKMDGNLFPKVLWNGIDEMVFEKLIEAITNQGKLEGIYTIEFMKMFLECASEYYPTFRNYPIVPNQNGIFCLVDDLFEDNQIPELFKDGMKNYFNTDIRKELIDRQLTYIKALLNGRSKKISDYITTLNNNYTSKSITEDSKRNFSREMIRIIPKKKKKKEEDEEEKKKEEEEEEEEEEEGNEEDEFQRNIYDIYKIFTKFESDPYEIQSDYQNKGLWYHPNKYIYDEIVSVIEKYNTMSEVSEALGIPSSSKILDYLNALNKISLEGKIFPNQYEQFCYLKYLYNEGIPNLETNEIELISVKLKDIAKDLGYDVRKYLIHTSMNRICANNVSEKEMNEKIAKLLEDNNNDPTKRKDSSFNDVANSLIEYNFLKLRDNSLNDEIMYIFGKVYIANIRNRLRELENPSVIDSKRWVWELIQNAKDSIVGQKDKKKSIDIEIIVEGNNYTFKHNGSPFTNKTLPALLYKFSEGKANSIESIGRFGTGFLTTHSVAKTIKISGDILSKNELKRFSVTMFREGEEEELLEGLNKTKNSYHEVPTETEGWTIFEYEAVTEKNKEAGRLGIQNFKENITKVMLFCPEIHSVKLNDNGKMLTITQNGKKDHLEGGCSKLILDVEEDQKTFARTFLYLKREESSRELTERFKADRHLRISCAVEIDNEDNIFVNELSPCLFCSLPVVGSEKHKLPCIINSPDFELNTERQAILLDGKEINEKTGKISDQGINKMILRKSQTMYETLLACLCKDKIGKRYLLARGLTTLPDNETISSFDSDWYRDNFVVPMRNILMKYAIVWNGEKYIELKNLPTITYYSNLDIRKEAYDFIAKAYEKQIPTFEESIQFEKYIWKKDDKIKYITMEQCVTDISNYQNMKALSANFDGKIEEAFKWIDDFLVFIKRNEPRHLKSYSIIPNMRSEFVRLTDTLSSSKEVPDNMIECLEKIGQAWKVNHIHKSIKKYVGGVDHNIQYAISIIKGHFSQWSDKILIVISYIPNDHGDKKYLEKRNIIYDLCKTIYGNSMPDKMDGSTFPEILWNGLDEIVFSKIINNIMAQKRLGGIYTIEFIKKFLECVSEYYPTFINYAIVPNQNGEFCLASKLYEDYNIPDLFKECMWNSFHQDIKSHLLDKRLNSIKALTFSGKKSILDYIKIIEKGYHPPPPPPSPPLKNNRRIPVKPVINNTIVVDKVKLSRYLIRIIPKDLKGCSNDQRKIFELYQLFTKTNSNCCDIEADNNNSKLWKDANTFIFKEIKNIIETHKDTDSLANYLGVDREEKIFEYLNFIIKKGSPEGKIIPNQYKIFCSIGNLCLESLNEAEKISDELKDIAKDFGFDVRAKLIHSRIHITGITGIETLTQIKLSKKIDEIMKDKYKNPSLNTDPSFKHIVSNLVENYFEKIGIDKFKELFVNTFKERENIILNIIYNKETRKNMAELGKKYGEHCIPKLLENEDIVNLIMEGKLDDSSNVKLFIERFDEYEEIIGLILENPDILGKIGGGNKQYKVKEAKPKPKPSKYSELEKKYGKDSIEKLLKNEAIIKLIIDDKLQDKGHLKSMVDKYNDYDDIIEKLLKNPEVTNMIEKGEITDSSYKTKNEIVTKLSEYSKVDEKYGKQCVPKLIENEGIVHLIMGGKLQDIGNVKSLIDKYNGYDNIIGKLLSNPEITKNIEKGEITDSSYKTKNEIVTKLSEYSKVDEKYGKQCVPKLIENEGIVHLIMGGKLQDKGNVKSLIDKYNGYDNIIGKLLSNPEITKNIEKGEITDSSYKEKNETVSKLSEYSKVDEKYGKQCVPKLIENEGIVNLIVEGKLQDKGNVKSLIDKYDGYDDIIGKLLSNPEVTNSIEKGEITDENYQHNREVISKYSEIDEKYGDKEVSKLVENEGIVNLIMEDKLQENSHLKSMIDKYDDYDDILDKLLKNPEVTSMIEKGEITDENYKNTNELISKYGDKYASKLMENEGFVTMIMEGKLQDKSNLKVFIDNCEGYDFLIEKLIKNPIVIYNIVNGIISDENCKYMNELMSKYSGIDKKFGDKCVSKLLENEGIVNMIVKGKLDNKKIKSLLEQYSEDDEIINKLLEYPKKNKKRKIIL</sequence>
<name>A0A1Y2FJH7_9FUNG</name>
<dbReference type="NCBIfam" id="NF047352">
    <property type="entry name" value="P_loop_sacsin"/>
    <property type="match status" value="3"/>
</dbReference>
<evidence type="ECO:0000313" key="3">
    <source>
        <dbReference type="Proteomes" id="UP000193920"/>
    </source>
</evidence>
<accession>A0A1Y2FJH7</accession>
<evidence type="ECO:0000313" key="2">
    <source>
        <dbReference type="EMBL" id="ORY83396.1"/>
    </source>
</evidence>
<dbReference type="OrthoDB" id="10380777at2759"/>
<evidence type="ECO:0000256" key="1">
    <source>
        <dbReference type="SAM" id="MobiDB-lite"/>
    </source>
</evidence>
<dbReference type="InterPro" id="IPR036890">
    <property type="entry name" value="HATPase_C_sf"/>
</dbReference>
<reference evidence="2 3" key="1">
    <citation type="submission" date="2016-08" db="EMBL/GenBank/DDBJ databases">
        <title>A Parts List for Fungal Cellulosomes Revealed by Comparative Genomics.</title>
        <authorList>
            <consortium name="DOE Joint Genome Institute"/>
            <person name="Haitjema C.H."/>
            <person name="Gilmore S.P."/>
            <person name="Henske J.K."/>
            <person name="Solomon K.V."/>
            <person name="De Groot R."/>
            <person name="Kuo A."/>
            <person name="Mondo S.J."/>
            <person name="Salamov A.A."/>
            <person name="Labutti K."/>
            <person name="Zhao Z."/>
            <person name="Chiniquy J."/>
            <person name="Barry K."/>
            <person name="Brewer H.M."/>
            <person name="Purvine S.O."/>
            <person name="Wright A.T."/>
            <person name="Boxma B."/>
            <person name="Van Alen T."/>
            <person name="Hackstein J.H."/>
            <person name="Baker S.E."/>
            <person name="Grigoriev I.V."/>
            <person name="O'Malley M.A."/>
        </authorList>
    </citation>
    <scope>NUCLEOTIDE SEQUENCE [LARGE SCALE GENOMIC DNA]</scope>
    <source>
        <strain evidence="2 3">G1</strain>
    </source>
</reference>
<organism evidence="2 3">
    <name type="scientific">Neocallimastix californiae</name>
    <dbReference type="NCBI Taxonomy" id="1754190"/>
    <lineage>
        <taxon>Eukaryota</taxon>
        <taxon>Fungi</taxon>
        <taxon>Fungi incertae sedis</taxon>
        <taxon>Chytridiomycota</taxon>
        <taxon>Chytridiomycota incertae sedis</taxon>
        <taxon>Neocallimastigomycetes</taxon>
        <taxon>Neocallimastigales</taxon>
        <taxon>Neocallimastigaceae</taxon>
        <taxon>Neocallimastix</taxon>
    </lineage>
</organism>
<dbReference type="Proteomes" id="UP000193920">
    <property type="component" value="Unassembled WGS sequence"/>
</dbReference>
<feature type="region of interest" description="Disordered" evidence="1">
    <location>
        <begin position="1804"/>
        <end position="1833"/>
    </location>
</feature>
<evidence type="ECO:0008006" key="4">
    <source>
        <dbReference type="Google" id="ProtNLM"/>
    </source>
</evidence>
<protein>
    <recommendedName>
        <fullName evidence="4">Protein NO VEIN C-terminal domain-containing protein</fullName>
    </recommendedName>
</protein>
<dbReference type="STRING" id="1754190.A0A1Y2FJH7"/>
<dbReference type="EMBL" id="MCOG01000007">
    <property type="protein sequence ID" value="ORY83396.1"/>
    <property type="molecule type" value="Genomic_DNA"/>
</dbReference>
<keyword evidence="3" id="KW-1185">Reference proteome</keyword>
<gene>
    <name evidence="2" type="ORF">LY90DRAFT_663828</name>
</gene>
<feature type="compositionally biased region" description="Acidic residues" evidence="1">
    <location>
        <begin position="1819"/>
        <end position="1833"/>
    </location>
</feature>